<comment type="caution">
    <text evidence="1">The sequence shown here is derived from an EMBL/GenBank/DDBJ whole genome shotgun (WGS) entry which is preliminary data.</text>
</comment>
<feature type="non-terminal residue" evidence="1">
    <location>
        <position position="55"/>
    </location>
</feature>
<dbReference type="GO" id="GO:0018579">
    <property type="term" value="F:protocatechuate 4,5-dioxygenase activity"/>
    <property type="evidence" value="ECO:0007669"/>
    <property type="project" value="UniProtKB-EC"/>
</dbReference>
<proteinExistence type="predicted"/>
<protein>
    <submittedName>
        <fullName evidence="1">Extradiol ring-cleavage dioxygenase, class III enzyme, subunit B</fullName>
        <ecNumber evidence="1">1.13.11.8</ecNumber>
    </submittedName>
</protein>
<evidence type="ECO:0000313" key="1">
    <source>
        <dbReference type="EMBL" id="EQD59361.1"/>
    </source>
</evidence>
<gene>
    <name evidence="1" type="ORF">B1B_08241</name>
</gene>
<dbReference type="Gene3D" id="3.40.830.10">
    <property type="entry name" value="LigB-like"/>
    <property type="match status" value="1"/>
</dbReference>
<dbReference type="EC" id="1.13.11.8" evidence="1"/>
<dbReference type="EMBL" id="AUZY01005359">
    <property type="protein sequence ID" value="EQD59361.1"/>
    <property type="molecule type" value="Genomic_DNA"/>
</dbReference>
<reference evidence="1" key="2">
    <citation type="journal article" date="2014" name="ISME J.">
        <title>Microbial stratification in low pH oxic and suboxic macroscopic growths along an acid mine drainage.</title>
        <authorList>
            <person name="Mendez-Garcia C."/>
            <person name="Mesa V."/>
            <person name="Sprenger R.R."/>
            <person name="Richter M."/>
            <person name="Diez M.S."/>
            <person name="Solano J."/>
            <person name="Bargiela R."/>
            <person name="Golyshina O.V."/>
            <person name="Manteca A."/>
            <person name="Ramos J.L."/>
            <person name="Gallego J.R."/>
            <person name="Llorente I."/>
            <person name="Martins Dos Santos V.A."/>
            <person name="Jensen O.N."/>
            <person name="Pelaez A.I."/>
            <person name="Sanchez J."/>
            <person name="Ferrer M."/>
        </authorList>
    </citation>
    <scope>NUCLEOTIDE SEQUENCE</scope>
</reference>
<sequence>MEKELTISDNPRPKTIHDFGGFPEELYQMRYPAPGSPSVAMDLNKNLTKAGWISK</sequence>
<organism evidence="1">
    <name type="scientific">mine drainage metagenome</name>
    <dbReference type="NCBI Taxonomy" id="410659"/>
    <lineage>
        <taxon>unclassified sequences</taxon>
        <taxon>metagenomes</taxon>
        <taxon>ecological metagenomes</taxon>
    </lineage>
</organism>
<accession>T1AFT4</accession>
<keyword evidence="1" id="KW-0223">Dioxygenase</keyword>
<keyword evidence="1" id="KW-0560">Oxidoreductase</keyword>
<name>T1AFT4_9ZZZZ</name>
<reference evidence="1" key="1">
    <citation type="submission" date="2013-08" db="EMBL/GenBank/DDBJ databases">
        <authorList>
            <person name="Mendez C."/>
            <person name="Richter M."/>
            <person name="Ferrer M."/>
            <person name="Sanchez J."/>
        </authorList>
    </citation>
    <scope>NUCLEOTIDE SEQUENCE</scope>
</reference>
<dbReference type="AlphaFoldDB" id="T1AFT4"/>
<dbReference type="SUPFAM" id="SSF53213">
    <property type="entry name" value="LigB-like"/>
    <property type="match status" value="1"/>
</dbReference>